<feature type="domain" description="GST C-terminal" evidence="2">
    <location>
        <begin position="87"/>
        <end position="200"/>
    </location>
</feature>
<proteinExistence type="predicted"/>
<dbReference type="GO" id="GO:0006749">
    <property type="term" value="P:glutathione metabolic process"/>
    <property type="evidence" value="ECO:0007669"/>
    <property type="project" value="TreeGrafter"/>
</dbReference>
<dbReference type="InterPro" id="IPR004045">
    <property type="entry name" value="Glutathione_S-Trfase_N"/>
</dbReference>
<name>A0A9W7ZS32_9FUNG</name>
<dbReference type="Gene3D" id="3.40.30.10">
    <property type="entry name" value="Glutaredoxin"/>
    <property type="match status" value="1"/>
</dbReference>
<dbReference type="SUPFAM" id="SSF52833">
    <property type="entry name" value="Thioredoxin-like"/>
    <property type="match status" value="1"/>
</dbReference>
<dbReference type="EMBL" id="JANBPU010000145">
    <property type="protein sequence ID" value="KAJ1915462.1"/>
    <property type="molecule type" value="Genomic_DNA"/>
</dbReference>
<comment type="caution">
    <text evidence="3">The sequence shown here is derived from an EMBL/GenBank/DDBJ whole genome shotgun (WGS) entry which is preliminary data.</text>
</comment>
<evidence type="ECO:0000259" key="2">
    <source>
        <dbReference type="PROSITE" id="PS50405"/>
    </source>
</evidence>
<gene>
    <name evidence="3" type="ORF">H4219_004313</name>
</gene>
<dbReference type="Proteomes" id="UP001150538">
    <property type="component" value="Unassembled WGS sequence"/>
</dbReference>
<dbReference type="SUPFAM" id="SSF47616">
    <property type="entry name" value="GST C-terminal domain-like"/>
    <property type="match status" value="1"/>
</dbReference>
<evidence type="ECO:0000313" key="4">
    <source>
        <dbReference type="Proteomes" id="UP001150538"/>
    </source>
</evidence>
<dbReference type="InterPro" id="IPR040079">
    <property type="entry name" value="Glutathione_S-Trfase"/>
</dbReference>
<dbReference type="Pfam" id="PF14497">
    <property type="entry name" value="GST_C_3"/>
    <property type="match status" value="1"/>
</dbReference>
<dbReference type="Gene3D" id="1.20.1050.10">
    <property type="match status" value="1"/>
</dbReference>
<organism evidence="3 4">
    <name type="scientific">Mycoemilia scoparia</name>
    <dbReference type="NCBI Taxonomy" id="417184"/>
    <lineage>
        <taxon>Eukaryota</taxon>
        <taxon>Fungi</taxon>
        <taxon>Fungi incertae sedis</taxon>
        <taxon>Zoopagomycota</taxon>
        <taxon>Kickxellomycotina</taxon>
        <taxon>Kickxellomycetes</taxon>
        <taxon>Kickxellales</taxon>
        <taxon>Kickxellaceae</taxon>
        <taxon>Mycoemilia</taxon>
    </lineage>
</organism>
<dbReference type="GO" id="GO:0004364">
    <property type="term" value="F:glutathione transferase activity"/>
    <property type="evidence" value="ECO:0007669"/>
    <property type="project" value="TreeGrafter"/>
</dbReference>
<dbReference type="PANTHER" id="PTHR11571">
    <property type="entry name" value="GLUTATHIONE S-TRANSFERASE"/>
    <property type="match status" value="1"/>
</dbReference>
<dbReference type="InterPro" id="IPR036282">
    <property type="entry name" value="Glutathione-S-Trfase_C_sf"/>
</dbReference>
<dbReference type="PROSITE" id="PS50404">
    <property type="entry name" value="GST_NTER"/>
    <property type="match status" value="1"/>
</dbReference>
<dbReference type="AlphaFoldDB" id="A0A9W7ZS32"/>
<dbReference type="Pfam" id="PF02798">
    <property type="entry name" value="GST_N"/>
    <property type="match status" value="1"/>
</dbReference>
<dbReference type="PANTHER" id="PTHR11571:SF150">
    <property type="entry name" value="GLUTATHIONE S-TRANSFERASE"/>
    <property type="match status" value="1"/>
</dbReference>
<keyword evidence="4" id="KW-1185">Reference proteome</keyword>
<protein>
    <recommendedName>
        <fullName evidence="5">Glutathione S-transferase</fullName>
    </recommendedName>
</protein>
<evidence type="ECO:0008006" key="5">
    <source>
        <dbReference type="Google" id="ProtNLM"/>
    </source>
</evidence>
<feature type="domain" description="GST N-terminal" evidence="1">
    <location>
        <begin position="5"/>
        <end position="85"/>
    </location>
</feature>
<dbReference type="InterPro" id="IPR036249">
    <property type="entry name" value="Thioredoxin-like_sf"/>
</dbReference>
<dbReference type="PROSITE" id="PS50405">
    <property type="entry name" value="GST_CTER"/>
    <property type="match status" value="1"/>
</dbReference>
<dbReference type="InterPro" id="IPR004046">
    <property type="entry name" value="GST_C"/>
</dbReference>
<dbReference type="SFLD" id="SFLDS00019">
    <property type="entry name" value="Glutathione_Transferase_(cytos"/>
    <property type="match status" value="1"/>
</dbReference>
<reference evidence="3" key="1">
    <citation type="submission" date="2022-07" db="EMBL/GenBank/DDBJ databases">
        <title>Phylogenomic reconstructions and comparative analyses of Kickxellomycotina fungi.</title>
        <authorList>
            <person name="Reynolds N.K."/>
            <person name="Stajich J.E."/>
            <person name="Barry K."/>
            <person name="Grigoriev I.V."/>
            <person name="Crous P."/>
            <person name="Smith M.E."/>
        </authorList>
    </citation>
    <scope>NUCLEOTIDE SEQUENCE</scope>
    <source>
        <strain evidence="3">NBRC 100468</strain>
    </source>
</reference>
<evidence type="ECO:0000313" key="3">
    <source>
        <dbReference type="EMBL" id="KAJ1915462.1"/>
    </source>
</evidence>
<evidence type="ECO:0000259" key="1">
    <source>
        <dbReference type="PROSITE" id="PS50404"/>
    </source>
</evidence>
<accession>A0A9W7ZS32</accession>
<dbReference type="OrthoDB" id="414243at2759"/>
<sequence length="200" mass="22771">MTASPSYELIYFKTTGLAEGSRIILNLAGANWKETNPTDWPSLKPSMPFERIPILIERNEGSEDFVLSESEVIERYLARKYGFISSDPKLAAKQEQVRAQFSDARQLATEVFVRKNETHRQRLIEQVQLIVRKHEELLEKNGNNGHYFGDSVTYPDIAAYVIINALRDYGFPEQLTEDVAPRLNKLQKVVGNTIAAAKKQ</sequence>
<dbReference type="InterPro" id="IPR050213">
    <property type="entry name" value="GST_superfamily"/>
</dbReference>
<dbReference type="InterPro" id="IPR010987">
    <property type="entry name" value="Glutathione-S-Trfase_C-like"/>
</dbReference>